<dbReference type="Proteomes" id="UP001595719">
    <property type="component" value="Unassembled WGS sequence"/>
</dbReference>
<accession>A0ABV8WCJ9</accession>
<protein>
    <submittedName>
        <fullName evidence="1">Uncharacterized protein</fullName>
    </submittedName>
</protein>
<evidence type="ECO:0000313" key="2">
    <source>
        <dbReference type="Proteomes" id="UP001595719"/>
    </source>
</evidence>
<dbReference type="RefSeq" id="WP_179002349.1">
    <property type="nucleotide sequence ID" value="NZ_JBHSCO010000005.1"/>
</dbReference>
<keyword evidence="2" id="KW-1185">Reference proteome</keyword>
<reference evidence="2" key="1">
    <citation type="journal article" date="2019" name="Int. J. Syst. Evol. Microbiol.">
        <title>The Global Catalogue of Microorganisms (GCM) 10K type strain sequencing project: providing services to taxonomists for standard genome sequencing and annotation.</title>
        <authorList>
            <consortium name="The Broad Institute Genomics Platform"/>
            <consortium name="The Broad Institute Genome Sequencing Center for Infectious Disease"/>
            <person name="Wu L."/>
            <person name="Ma J."/>
        </authorList>
    </citation>
    <scope>NUCLEOTIDE SEQUENCE [LARGE SCALE GENOMIC DNA]</scope>
    <source>
        <strain evidence="2">CGMCC 1.15345</strain>
    </source>
</reference>
<gene>
    <name evidence="1" type="ORF">ACFOY0_18680</name>
</gene>
<organism evidence="1 2">
    <name type="scientific">Flavobacterium quisquiliarum</name>
    <dbReference type="NCBI Taxonomy" id="1834436"/>
    <lineage>
        <taxon>Bacteria</taxon>
        <taxon>Pseudomonadati</taxon>
        <taxon>Bacteroidota</taxon>
        <taxon>Flavobacteriia</taxon>
        <taxon>Flavobacteriales</taxon>
        <taxon>Flavobacteriaceae</taxon>
        <taxon>Flavobacterium</taxon>
    </lineage>
</organism>
<evidence type="ECO:0000313" key="1">
    <source>
        <dbReference type="EMBL" id="MFC4393026.1"/>
    </source>
</evidence>
<dbReference type="EMBL" id="JBHSCO010000005">
    <property type="protein sequence ID" value="MFC4393026.1"/>
    <property type="molecule type" value="Genomic_DNA"/>
</dbReference>
<proteinExistence type="predicted"/>
<sequence length="204" mass="22950">MIQKSYIWVSNYLILKSLMRQLSLYFLAFSLICFSAIAQEKRENLVKSNKWFIAGPSKESEETLNAIRIKKGIITITTKNNPKGEIELNVMITPSETNDGIPTNLSSESKFVEITYQSTQTIKLQAREGNSEGTGCVHGGSHPRVSLPASTHQFKTIKIPWSDFKQDELPDGKLLNIHNLCKFNFVNYNPISGSILKIKSVIIN</sequence>
<comment type="caution">
    <text evidence="1">The sequence shown here is derived from an EMBL/GenBank/DDBJ whole genome shotgun (WGS) entry which is preliminary data.</text>
</comment>
<name>A0ABV8WCJ9_9FLAO</name>